<evidence type="ECO:0000313" key="2">
    <source>
        <dbReference type="EMBL" id="KAH6822366.1"/>
    </source>
</evidence>
<accession>A0AAD4IWE4</accession>
<name>A0AAD4IWE4_PERFH</name>
<evidence type="ECO:0000256" key="1">
    <source>
        <dbReference type="SAM" id="MobiDB-lite"/>
    </source>
</evidence>
<evidence type="ECO:0000313" key="3">
    <source>
        <dbReference type="Proteomes" id="UP001190926"/>
    </source>
</evidence>
<feature type="compositionally biased region" description="Polar residues" evidence="1">
    <location>
        <begin position="107"/>
        <end position="128"/>
    </location>
</feature>
<dbReference type="EMBL" id="SDAM02001264">
    <property type="protein sequence ID" value="KAH6822366.1"/>
    <property type="molecule type" value="Genomic_DNA"/>
</dbReference>
<keyword evidence="3" id="KW-1185">Reference proteome</keyword>
<gene>
    <name evidence="2" type="ORF">C2S53_003831</name>
</gene>
<proteinExistence type="predicted"/>
<organism evidence="2 3">
    <name type="scientific">Perilla frutescens var. hirtella</name>
    <name type="common">Perilla citriodora</name>
    <name type="synonym">Perilla setoyensis</name>
    <dbReference type="NCBI Taxonomy" id="608512"/>
    <lineage>
        <taxon>Eukaryota</taxon>
        <taxon>Viridiplantae</taxon>
        <taxon>Streptophyta</taxon>
        <taxon>Embryophyta</taxon>
        <taxon>Tracheophyta</taxon>
        <taxon>Spermatophyta</taxon>
        <taxon>Magnoliopsida</taxon>
        <taxon>eudicotyledons</taxon>
        <taxon>Gunneridae</taxon>
        <taxon>Pentapetalae</taxon>
        <taxon>asterids</taxon>
        <taxon>lamiids</taxon>
        <taxon>Lamiales</taxon>
        <taxon>Lamiaceae</taxon>
        <taxon>Nepetoideae</taxon>
        <taxon>Elsholtzieae</taxon>
        <taxon>Perilla</taxon>
    </lineage>
</organism>
<feature type="region of interest" description="Disordered" evidence="1">
    <location>
        <begin position="105"/>
        <end position="138"/>
    </location>
</feature>
<reference evidence="2 3" key="1">
    <citation type="journal article" date="2021" name="Nat. Commun.">
        <title>Incipient diploidization of the medicinal plant Perilla within 10,000 years.</title>
        <authorList>
            <person name="Zhang Y."/>
            <person name="Shen Q."/>
            <person name="Leng L."/>
            <person name="Zhang D."/>
            <person name="Chen S."/>
            <person name="Shi Y."/>
            <person name="Ning Z."/>
            <person name="Chen S."/>
        </authorList>
    </citation>
    <scope>NUCLEOTIDE SEQUENCE [LARGE SCALE GENOMIC DNA]</scope>
    <source>
        <strain evidence="3">cv. PC099</strain>
    </source>
</reference>
<sequence>MELVVNFIKLSSTSLAALIMWENRDHTNRAAVADRFSNYSNSNFIKSKRSQAEASEPKTKTYVIEHDAGLTEYSSAIIISEDHAADNVFSDYIYRFHRRNQDELNREASNGKVSSHITKNSNNHTLATSAAGYPRLKK</sequence>
<dbReference type="Proteomes" id="UP001190926">
    <property type="component" value="Unassembled WGS sequence"/>
</dbReference>
<comment type="caution">
    <text evidence="2">The sequence shown here is derived from an EMBL/GenBank/DDBJ whole genome shotgun (WGS) entry which is preliminary data.</text>
</comment>
<dbReference type="AlphaFoldDB" id="A0AAD4IWE4"/>
<protein>
    <submittedName>
        <fullName evidence="2">Uncharacterized protein</fullName>
    </submittedName>
</protein>